<keyword evidence="3" id="KW-1185">Reference proteome</keyword>
<evidence type="ECO:0000313" key="3">
    <source>
        <dbReference type="Proteomes" id="UP000198976"/>
    </source>
</evidence>
<organism evidence="2 3">
    <name type="scientific">Schaalia radingae</name>
    <dbReference type="NCBI Taxonomy" id="131110"/>
    <lineage>
        <taxon>Bacteria</taxon>
        <taxon>Bacillati</taxon>
        <taxon>Actinomycetota</taxon>
        <taxon>Actinomycetes</taxon>
        <taxon>Actinomycetales</taxon>
        <taxon>Actinomycetaceae</taxon>
        <taxon>Schaalia</taxon>
    </lineage>
</organism>
<evidence type="ECO:0000313" key="2">
    <source>
        <dbReference type="EMBL" id="SDT85508.1"/>
    </source>
</evidence>
<dbReference type="EMBL" id="LT629792">
    <property type="protein sequence ID" value="SDT85508.1"/>
    <property type="molecule type" value="Genomic_DNA"/>
</dbReference>
<gene>
    <name evidence="2" type="ORF">SAMN04489714_0081</name>
</gene>
<evidence type="ECO:0000256" key="1">
    <source>
        <dbReference type="SAM" id="MobiDB-lite"/>
    </source>
</evidence>
<feature type="region of interest" description="Disordered" evidence="1">
    <location>
        <begin position="190"/>
        <end position="242"/>
    </location>
</feature>
<feature type="region of interest" description="Disordered" evidence="1">
    <location>
        <begin position="125"/>
        <end position="147"/>
    </location>
</feature>
<reference evidence="2 3" key="1">
    <citation type="submission" date="2016-10" db="EMBL/GenBank/DDBJ databases">
        <authorList>
            <person name="Varghese N."/>
            <person name="Submissions S."/>
        </authorList>
    </citation>
    <scope>NUCLEOTIDE SEQUENCE [LARGE SCALE GENOMIC DNA]</scope>
    <source>
        <strain evidence="2 3">DSM 9169</strain>
    </source>
</reference>
<sequence>MAKKHQLDPEQIKSDAVQLGSTLAEQAHAAAEKVADLAEQGLDWAGPRAQEVLDNARKTADSARKSAQPYIDEATDRARDAADKVRPVVEEARKRAEDDYMPRVNRAWTEATAAAQTDGDLIERARRAADAGSHALTTPTPKRKSHRVAKCLGWTALGLSAAGVGYLLWRRSQPIEDPWAEEYWADLDTDVELPDVEVESADDAQGASQTPTDEEKAAAEEAAQAKLEADEKANKEAEEAAK</sequence>
<dbReference type="RefSeq" id="WP_257590342.1">
    <property type="nucleotide sequence ID" value="NZ_LT629792.1"/>
</dbReference>
<proteinExistence type="predicted"/>
<dbReference type="Gene3D" id="1.20.120.20">
    <property type="entry name" value="Apolipoprotein"/>
    <property type="match status" value="1"/>
</dbReference>
<accession>A0ABY0V4Q4</accession>
<dbReference type="Proteomes" id="UP000198976">
    <property type="component" value="Chromosome I"/>
</dbReference>
<feature type="compositionally biased region" description="Basic and acidic residues" evidence="1">
    <location>
        <begin position="227"/>
        <end position="242"/>
    </location>
</feature>
<evidence type="ECO:0008006" key="4">
    <source>
        <dbReference type="Google" id="ProtNLM"/>
    </source>
</evidence>
<name>A0ABY0V4Q4_9ACTO</name>
<protein>
    <recommendedName>
        <fullName evidence="4">Colicin import membrane protein</fullName>
    </recommendedName>
</protein>
<feature type="compositionally biased region" description="Acidic residues" evidence="1">
    <location>
        <begin position="190"/>
        <end position="202"/>
    </location>
</feature>